<dbReference type="PANTHER" id="PTHR33167:SF26">
    <property type="entry name" value="EXPRESSED PROTEIN"/>
    <property type="match status" value="1"/>
</dbReference>
<dbReference type="EMBL" id="JARAOO010000010">
    <property type="protein sequence ID" value="KAJ7952779.1"/>
    <property type="molecule type" value="Genomic_DNA"/>
</dbReference>
<evidence type="ECO:0000256" key="1">
    <source>
        <dbReference type="SAM" id="MobiDB-lite"/>
    </source>
</evidence>
<feature type="compositionally biased region" description="Low complexity" evidence="1">
    <location>
        <begin position="132"/>
        <end position="153"/>
    </location>
</feature>
<sequence length="219" mass="25386">MEKPIKQYDREHMRMAMLKHEETFKEQVHELHRLYRIQKILMKSIKSSKRMEQSQERWNLENGASLTRTIHLKDSSHNKTERKFDLERPADECNAEPDGDGVLEIIDEIKIELTLGPSSYYRQRKKSETPLTSDSGPSFSSSSTRSSHINRTSSRTHQRKNTREDLTGSIMSLVQVQPDSAPGCQNGSKSSNVNIEEQLKQEKLKQQPWLFQVLSLNMT</sequence>
<accession>A0AAD7L7A8</accession>
<dbReference type="AlphaFoldDB" id="A0AAD7L7A8"/>
<gene>
    <name evidence="2" type="ORF">O6P43_024569</name>
</gene>
<dbReference type="PANTHER" id="PTHR33167">
    <property type="entry name" value="TRANSCRIPTION FACTOR, PUTATIVE (DUF863)-RELATED"/>
    <property type="match status" value="1"/>
</dbReference>
<comment type="caution">
    <text evidence="2">The sequence shown here is derived from an EMBL/GenBank/DDBJ whole genome shotgun (WGS) entry which is preliminary data.</text>
</comment>
<dbReference type="Proteomes" id="UP001163823">
    <property type="component" value="Chromosome 10"/>
</dbReference>
<proteinExistence type="predicted"/>
<keyword evidence="3" id="KW-1185">Reference proteome</keyword>
<feature type="region of interest" description="Disordered" evidence="1">
    <location>
        <begin position="75"/>
        <end position="99"/>
    </location>
</feature>
<name>A0AAD7L7A8_QUISA</name>
<evidence type="ECO:0000313" key="2">
    <source>
        <dbReference type="EMBL" id="KAJ7952779.1"/>
    </source>
</evidence>
<protein>
    <submittedName>
        <fullName evidence="2">A-kinase anchor protein 9, putative isoform 1</fullName>
    </submittedName>
</protein>
<feature type="compositionally biased region" description="Basic and acidic residues" evidence="1">
    <location>
        <begin position="75"/>
        <end position="91"/>
    </location>
</feature>
<dbReference type="KEGG" id="qsa:O6P43_024569"/>
<reference evidence="2" key="1">
    <citation type="journal article" date="2023" name="Science">
        <title>Elucidation of the pathway for biosynthesis of saponin adjuvants from the soapbark tree.</title>
        <authorList>
            <person name="Reed J."/>
            <person name="Orme A."/>
            <person name="El-Demerdash A."/>
            <person name="Owen C."/>
            <person name="Martin L.B.B."/>
            <person name="Misra R.C."/>
            <person name="Kikuchi S."/>
            <person name="Rejzek M."/>
            <person name="Martin A.C."/>
            <person name="Harkess A."/>
            <person name="Leebens-Mack J."/>
            <person name="Louveau T."/>
            <person name="Stephenson M.J."/>
            <person name="Osbourn A."/>
        </authorList>
    </citation>
    <scope>NUCLEOTIDE SEQUENCE</scope>
    <source>
        <strain evidence="2">S10</strain>
    </source>
</reference>
<evidence type="ECO:0000313" key="3">
    <source>
        <dbReference type="Proteomes" id="UP001163823"/>
    </source>
</evidence>
<feature type="region of interest" description="Disordered" evidence="1">
    <location>
        <begin position="122"/>
        <end position="163"/>
    </location>
</feature>
<organism evidence="2 3">
    <name type="scientific">Quillaja saponaria</name>
    <name type="common">Soap bark tree</name>
    <dbReference type="NCBI Taxonomy" id="32244"/>
    <lineage>
        <taxon>Eukaryota</taxon>
        <taxon>Viridiplantae</taxon>
        <taxon>Streptophyta</taxon>
        <taxon>Embryophyta</taxon>
        <taxon>Tracheophyta</taxon>
        <taxon>Spermatophyta</taxon>
        <taxon>Magnoliopsida</taxon>
        <taxon>eudicotyledons</taxon>
        <taxon>Gunneridae</taxon>
        <taxon>Pentapetalae</taxon>
        <taxon>rosids</taxon>
        <taxon>fabids</taxon>
        <taxon>Fabales</taxon>
        <taxon>Quillajaceae</taxon>
        <taxon>Quillaja</taxon>
    </lineage>
</organism>